<dbReference type="SUPFAM" id="SSF53756">
    <property type="entry name" value="UDP-Glycosyltransferase/glycogen phosphorylase"/>
    <property type="match status" value="1"/>
</dbReference>
<proteinExistence type="predicted"/>
<dbReference type="PANTHER" id="PTHR46401">
    <property type="entry name" value="GLYCOSYLTRANSFERASE WBBK-RELATED"/>
    <property type="match status" value="1"/>
</dbReference>
<dbReference type="AlphaFoldDB" id="A0A4Q0AJF4"/>
<dbReference type="GO" id="GO:0009103">
    <property type="term" value="P:lipopolysaccharide biosynthetic process"/>
    <property type="evidence" value="ECO:0007669"/>
    <property type="project" value="TreeGrafter"/>
</dbReference>
<dbReference type="Pfam" id="PF00534">
    <property type="entry name" value="Glycos_transf_1"/>
    <property type="match status" value="1"/>
</dbReference>
<evidence type="ECO:0000313" key="4">
    <source>
        <dbReference type="Proteomes" id="UP000289269"/>
    </source>
</evidence>
<name>A0A4Q0AJF4_9BACT</name>
<reference evidence="3" key="1">
    <citation type="submission" date="2019-01" db="EMBL/GenBank/DDBJ databases">
        <title>Genomic signatures and co-occurrence patterns of the ultra-small Saccharimodia (Patescibacteria phylum) suggest a symbiotic lifestyle.</title>
        <authorList>
            <person name="Lemos L."/>
            <person name="Medeiros J."/>
            <person name="Andreote F."/>
            <person name="Fernandes G."/>
            <person name="Varani A."/>
            <person name="Oliveira G."/>
            <person name="Pylro V."/>
        </authorList>
    </citation>
    <scope>NUCLEOTIDE SEQUENCE [LARGE SCALE GENOMIC DNA]</scope>
    <source>
        <strain evidence="3">AMD01</strain>
    </source>
</reference>
<dbReference type="Proteomes" id="UP000289269">
    <property type="component" value="Unassembled WGS sequence"/>
</dbReference>
<protein>
    <submittedName>
        <fullName evidence="3">Glycosyltransferase family 1 protein</fullName>
    </submittedName>
</protein>
<evidence type="ECO:0000313" key="3">
    <source>
        <dbReference type="EMBL" id="RWZ79500.1"/>
    </source>
</evidence>
<feature type="domain" description="Glycosyl transferase family 1" evidence="2">
    <location>
        <begin position="186"/>
        <end position="341"/>
    </location>
</feature>
<dbReference type="FunFam" id="3.40.50.2000:FF:000119">
    <property type="entry name" value="Glycosyl transferase group 1"/>
    <property type="match status" value="1"/>
</dbReference>
<dbReference type="InterPro" id="IPR001296">
    <property type="entry name" value="Glyco_trans_1"/>
</dbReference>
<accession>A0A4Q0AJF4</accession>
<sequence length="373" mass="42483">MSKIAIDARILNSTTGRYVERLLEWLQKMDDKNQYVVILSDKDRGAWTPKNPNFSIRYVPYKNYSLGEQLGFARFLYGLKADLVHFCMPQQPLLYFGKKVTTVHDLTLLKFYNSDKNWLVYHVKQLVGKLVFFTVARTSAKIITDANYTKRQYAKFARVSPAKIETIYLGSELKSAATPLAVPSLQNKDFIMYVGQQSDYKNIRRLIRAHQQLLTAYPRLHLALVGKLSGLNGAALRRNKKWCEKQGYKNVIFTDFVSDGQLVWLYQNARAYAFPSLMEGFGLPGLEAMECGAPVVSSNASCLPEVYGPAALYFNPLSVNDMAKAIARVLQDEKLRQKLIGLGKRQAKKYSWQKTARQTLAVYMRAVQDSTKQ</sequence>
<comment type="caution">
    <text evidence="3">The sequence shown here is derived from an EMBL/GenBank/DDBJ whole genome shotgun (WGS) entry which is preliminary data.</text>
</comment>
<dbReference type="Gene3D" id="3.40.50.2000">
    <property type="entry name" value="Glycogen Phosphorylase B"/>
    <property type="match status" value="2"/>
</dbReference>
<gene>
    <name evidence="3" type="ORF">EOT04_01400</name>
</gene>
<evidence type="ECO:0000256" key="1">
    <source>
        <dbReference type="ARBA" id="ARBA00022679"/>
    </source>
</evidence>
<dbReference type="PANTHER" id="PTHR46401:SF2">
    <property type="entry name" value="GLYCOSYLTRANSFERASE WBBK-RELATED"/>
    <property type="match status" value="1"/>
</dbReference>
<evidence type="ECO:0000259" key="2">
    <source>
        <dbReference type="Pfam" id="PF00534"/>
    </source>
</evidence>
<keyword evidence="1" id="KW-0808">Transferase</keyword>
<dbReference type="GO" id="GO:0016757">
    <property type="term" value="F:glycosyltransferase activity"/>
    <property type="evidence" value="ECO:0007669"/>
    <property type="project" value="InterPro"/>
</dbReference>
<organism evidence="3 4">
    <name type="scientific">Candidatus Chaera renei</name>
    <dbReference type="NCBI Taxonomy" id="2506947"/>
    <lineage>
        <taxon>Bacteria</taxon>
        <taxon>Candidatus Saccharimonadota</taxon>
        <taxon>Candidatus Saccharimonadia</taxon>
        <taxon>Candidatus Saccharimonadales</taxon>
        <taxon>Candidatus Saccharimonadaceae</taxon>
        <taxon>Candidatus Chaera</taxon>
    </lineage>
</organism>
<dbReference type="EMBL" id="SCKW01000009">
    <property type="protein sequence ID" value="RWZ79500.1"/>
    <property type="molecule type" value="Genomic_DNA"/>
</dbReference>
<dbReference type="CDD" id="cd03809">
    <property type="entry name" value="GT4_MtfB-like"/>
    <property type="match status" value="1"/>
</dbReference>
<keyword evidence="4" id="KW-1185">Reference proteome</keyword>